<keyword evidence="1" id="KW-0808">Transferase</keyword>
<dbReference type="GO" id="GO:0032259">
    <property type="term" value="P:methylation"/>
    <property type="evidence" value="ECO:0007669"/>
    <property type="project" value="UniProtKB-KW"/>
</dbReference>
<dbReference type="PANTHER" id="PTHR38451:SF1">
    <property type="entry name" value="TRNA (ADENINE(22)-N(1))-METHYLTRANSFERASE"/>
    <property type="match status" value="1"/>
</dbReference>
<evidence type="ECO:0000313" key="2">
    <source>
        <dbReference type="Proteomes" id="UP000831151"/>
    </source>
</evidence>
<dbReference type="PIRSF" id="PIRSF018637">
    <property type="entry name" value="TrmK"/>
    <property type="match status" value="1"/>
</dbReference>
<dbReference type="Pfam" id="PF12847">
    <property type="entry name" value="Methyltransf_18"/>
    <property type="match status" value="1"/>
</dbReference>
<dbReference type="EMBL" id="CP096649">
    <property type="protein sequence ID" value="UQK59752.1"/>
    <property type="molecule type" value="Genomic_DNA"/>
</dbReference>
<gene>
    <name evidence="1" type="ORF">M1R53_03665</name>
</gene>
<name>A0A9E7IVR4_9FIRM</name>
<proteinExistence type="predicted"/>
<dbReference type="RefSeq" id="WP_249243109.1">
    <property type="nucleotide sequence ID" value="NZ_CP096649.1"/>
</dbReference>
<sequence>MNYSYRLIEIAKSVKQGSSLVDVGCDHGYIAKMLLDSNTIDKVIESDISEKSLEKAQMLLSGEKYKDKVKFIVSDGLANIDTSEYDTLLIAGMGEETIISILNTSIEKVRFFSNIILQAMGEGSNIRKYFKENGFFIKKERLFIEKDKYYRLYELSNKETNIIDYKFPVNFDVNDVHFLKVYYDNEVKNIKNILKNINKEKNLIKYNELNEELNKILQYMEKINEKR</sequence>
<keyword evidence="1" id="KW-0489">Methyltransferase</keyword>
<dbReference type="KEGG" id="fms:M1R53_03665"/>
<dbReference type="InterPro" id="IPR006901">
    <property type="entry name" value="TrmK"/>
</dbReference>
<accession>A0A9E7IVR4</accession>
<dbReference type="Gene3D" id="3.40.50.150">
    <property type="entry name" value="Vaccinia Virus protein VP39"/>
    <property type="match status" value="1"/>
</dbReference>
<dbReference type="GO" id="GO:0160105">
    <property type="term" value="F:tRNA (adenine(22)-N1)-methyltransferase activity"/>
    <property type="evidence" value="ECO:0007669"/>
    <property type="project" value="InterPro"/>
</dbReference>
<dbReference type="InterPro" id="IPR029063">
    <property type="entry name" value="SAM-dependent_MTases_sf"/>
</dbReference>
<dbReference type="SUPFAM" id="SSF53335">
    <property type="entry name" value="S-adenosyl-L-methionine-dependent methyltransferases"/>
    <property type="match status" value="1"/>
</dbReference>
<dbReference type="Proteomes" id="UP000831151">
    <property type="component" value="Chromosome"/>
</dbReference>
<dbReference type="PANTHER" id="PTHR38451">
    <property type="entry name" value="TRNA (ADENINE(22)-N(1))-METHYLTRANSFERASE"/>
    <property type="match status" value="1"/>
</dbReference>
<keyword evidence="2" id="KW-1185">Reference proteome</keyword>
<reference evidence="1" key="1">
    <citation type="submission" date="2022-04" db="EMBL/GenBank/DDBJ databases">
        <title>Complete genome sequences of Ezakiella coagulans and Fenollaria massiliensis.</title>
        <authorList>
            <person name="France M.T."/>
            <person name="Clifford J."/>
            <person name="Narina S."/>
            <person name="Rutt L."/>
            <person name="Ravel J."/>
        </authorList>
    </citation>
    <scope>NUCLEOTIDE SEQUENCE</scope>
    <source>
        <strain evidence="1">C0061C2</strain>
    </source>
</reference>
<evidence type="ECO:0000313" key="1">
    <source>
        <dbReference type="EMBL" id="UQK59752.1"/>
    </source>
</evidence>
<organism evidence="1 2">
    <name type="scientific">Fenollaria massiliensis</name>
    <dbReference type="NCBI Taxonomy" id="938288"/>
    <lineage>
        <taxon>Bacteria</taxon>
        <taxon>Bacillati</taxon>
        <taxon>Bacillota</taxon>
        <taxon>Clostridia</taxon>
        <taxon>Eubacteriales</taxon>
        <taxon>Fenollaria</taxon>
    </lineage>
</organism>
<protein>
    <submittedName>
        <fullName evidence="1">Class I SAM-dependent methyltransferase</fullName>
    </submittedName>
</protein>
<dbReference type="AlphaFoldDB" id="A0A9E7IVR4"/>